<gene>
    <name evidence="1" type="ORF">Lalb_Chr07g0193531</name>
</gene>
<dbReference type="Proteomes" id="UP000447434">
    <property type="component" value="Chromosome 7"/>
</dbReference>
<organism evidence="1 2">
    <name type="scientific">Lupinus albus</name>
    <name type="common">White lupine</name>
    <name type="synonym">Lupinus termis</name>
    <dbReference type="NCBI Taxonomy" id="3870"/>
    <lineage>
        <taxon>Eukaryota</taxon>
        <taxon>Viridiplantae</taxon>
        <taxon>Streptophyta</taxon>
        <taxon>Embryophyta</taxon>
        <taxon>Tracheophyta</taxon>
        <taxon>Spermatophyta</taxon>
        <taxon>Magnoliopsida</taxon>
        <taxon>eudicotyledons</taxon>
        <taxon>Gunneridae</taxon>
        <taxon>Pentapetalae</taxon>
        <taxon>rosids</taxon>
        <taxon>fabids</taxon>
        <taxon>Fabales</taxon>
        <taxon>Fabaceae</taxon>
        <taxon>Papilionoideae</taxon>
        <taxon>50 kb inversion clade</taxon>
        <taxon>genistoids sensu lato</taxon>
        <taxon>core genistoids</taxon>
        <taxon>Genisteae</taxon>
        <taxon>Lupinus</taxon>
    </lineage>
</organism>
<name>A0A6A5MQX9_LUPAL</name>
<proteinExistence type="predicted"/>
<dbReference type="Gene3D" id="1.10.3460.10">
    <property type="entry name" value="Chlorophyll a/b binding protein domain"/>
    <property type="match status" value="1"/>
</dbReference>
<dbReference type="GO" id="GO:0009507">
    <property type="term" value="C:chloroplast"/>
    <property type="evidence" value="ECO:0007669"/>
    <property type="project" value="UniProtKB-SubCell"/>
</dbReference>
<dbReference type="GO" id="GO:0016020">
    <property type="term" value="C:membrane"/>
    <property type="evidence" value="ECO:0007669"/>
    <property type="project" value="UniProtKB-SubCell"/>
</dbReference>
<keyword evidence="2" id="KW-1185">Reference proteome</keyword>
<comment type="caution">
    <text evidence="1">The sequence shown here is derived from an EMBL/GenBank/DDBJ whole genome shotgun (WGS) entry which is preliminary data.</text>
</comment>
<dbReference type="AlphaFoldDB" id="A0A6A5MQX9"/>
<reference evidence="2" key="1">
    <citation type="journal article" date="2020" name="Nat. Commun.">
        <title>Genome sequence of the cluster root forming white lupin.</title>
        <authorList>
            <person name="Hufnagel B."/>
            <person name="Marques A."/>
            <person name="Soriano A."/>
            <person name="Marques L."/>
            <person name="Divol F."/>
            <person name="Doumas P."/>
            <person name="Sallet E."/>
            <person name="Mancinotti D."/>
            <person name="Carrere S."/>
            <person name="Marande W."/>
            <person name="Arribat S."/>
            <person name="Keller J."/>
            <person name="Huneau C."/>
            <person name="Blein T."/>
            <person name="Aime D."/>
            <person name="Laguerre M."/>
            <person name="Taylor J."/>
            <person name="Schubert V."/>
            <person name="Nelson M."/>
            <person name="Geu-Flores F."/>
            <person name="Crespi M."/>
            <person name="Gallardo-Guerrero K."/>
            <person name="Delaux P.-M."/>
            <person name="Salse J."/>
            <person name="Berges H."/>
            <person name="Guyot R."/>
            <person name="Gouzy J."/>
            <person name="Peret B."/>
        </authorList>
    </citation>
    <scope>NUCLEOTIDE SEQUENCE [LARGE SCALE GENOMIC DNA]</scope>
    <source>
        <strain evidence="2">cv. Amiga</strain>
    </source>
</reference>
<dbReference type="SUPFAM" id="SSF103511">
    <property type="entry name" value="Chlorophyll a-b binding protein"/>
    <property type="match status" value="1"/>
</dbReference>
<evidence type="ECO:0000313" key="2">
    <source>
        <dbReference type="Proteomes" id="UP000447434"/>
    </source>
</evidence>
<accession>A0A6A5MQX9</accession>
<dbReference type="OrthoDB" id="423598at2759"/>
<dbReference type="EMBL" id="WOCE01000007">
    <property type="protein sequence ID" value="KAE9611043.1"/>
    <property type="molecule type" value="Genomic_DNA"/>
</dbReference>
<protein>
    <submittedName>
        <fullName evidence="1">Putative chlorophyll A-B binding protein</fullName>
    </submittedName>
</protein>
<sequence>MELIDGSSYLGQPLPFSIPSLILIEALVIGYTEFQRNAELDPEKRLYPGGTFFDPLNLAAIPEKKANLQTCTSCNACFLRLNSSSCCYWQRSS</sequence>
<evidence type="ECO:0000313" key="1">
    <source>
        <dbReference type="EMBL" id="KAE9611043.1"/>
    </source>
</evidence>